<evidence type="ECO:0000256" key="9">
    <source>
        <dbReference type="ARBA" id="ARBA00023128"/>
    </source>
</evidence>
<comment type="subcellular location">
    <subcellularLocation>
        <location evidence="1 12">Mitochondrion inner membrane</location>
        <topology evidence="1 12">Multi-pass membrane protein</topology>
    </subcellularLocation>
</comment>
<dbReference type="GO" id="GO:0003729">
    <property type="term" value="F:mRNA binding"/>
    <property type="evidence" value="ECO:0007669"/>
    <property type="project" value="UniProtKB-ARBA"/>
</dbReference>
<dbReference type="InterPro" id="IPR011990">
    <property type="entry name" value="TPR-like_helical_dom_sf"/>
</dbReference>
<dbReference type="SUPFAM" id="SSF48452">
    <property type="entry name" value="TPR-like"/>
    <property type="match status" value="1"/>
</dbReference>
<keyword evidence="14" id="KW-1185">Reference proteome</keyword>
<dbReference type="Proteomes" id="UP001152561">
    <property type="component" value="Unassembled WGS sequence"/>
</dbReference>
<dbReference type="Pfam" id="PF13041">
    <property type="entry name" value="PPR_2"/>
    <property type="match status" value="2"/>
</dbReference>
<evidence type="ECO:0000256" key="5">
    <source>
        <dbReference type="ARBA" id="ARBA00022692"/>
    </source>
</evidence>
<evidence type="ECO:0000256" key="8">
    <source>
        <dbReference type="ARBA" id="ARBA00022989"/>
    </source>
</evidence>
<protein>
    <recommendedName>
        <fullName evidence="12">Mitochondrial pyruvate carrier</fullName>
    </recommendedName>
</protein>
<feature type="repeat" description="PPR" evidence="11">
    <location>
        <begin position="148"/>
        <end position="182"/>
    </location>
</feature>
<dbReference type="GO" id="GO:0005743">
    <property type="term" value="C:mitochondrial inner membrane"/>
    <property type="evidence" value="ECO:0007669"/>
    <property type="project" value="UniProtKB-SubCell"/>
</dbReference>
<dbReference type="NCBIfam" id="TIGR00756">
    <property type="entry name" value="PPR"/>
    <property type="match status" value="1"/>
</dbReference>
<evidence type="ECO:0000256" key="11">
    <source>
        <dbReference type="PROSITE-ProRule" id="PRU00708"/>
    </source>
</evidence>
<evidence type="ECO:0000313" key="14">
    <source>
        <dbReference type="Proteomes" id="UP001152561"/>
    </source>
</evidence>
<keyword evidence="4 12" id="KW-0813">Transport</keyword>
<evidence type="ECO:0000256" key="3">
    <source>
        <dbReference type="ARBA" id="ARBA00007626"/>
    </source>
</evidence>
<comment type="similarity">
    <text evidence="2 12">Belongs to the mitochondrial pyruvate carrier (MPC) (TC 2.A.105) family.</text>
</comment>
<evidence type="ECO:0000256" key="12">
    <source>
        <dbReference type="RuleBase" id="RU363100"/>
    </source>
</evidence>
<accession>A0A9Q1MLP1</accession>
<organism evidence="13 14">
    <name type="scientific">Anisodus acutangulus</name>
    <dbReference type="NCBI Taxonomy" id="402998"/>
    <lineage>
        <taxon>Eukaryota</taxon>
        <taxon>Viridiplantae</taxon>
        <taxon>Streptophyta</taxon>
        <taxon>Embryophyta</taxon>
        <taxon>Tracheophyta</taxon>
        <taxon>Spermatophyta</taxon>
        <taxon>Magnoliopsida</taxon>
        <taxon>eudicotyledons</taxon>
        <taxon>Gunneridae</taxon>
        <taxon>Pentapetalae</taxon>
        <taxon>asterids</taxon>
        <taxon>lamiids</taxon>
        <taxon>Solanales</taxon>
        <taxon>Solanaceae</taxon>
        <taxon>Solanoideae</taxon>
        <taxon>Hyoscyameae</taxon>
        <taxon>Anisodus</taxon>
    </lineage>
</organism>
<sequence>MKADKVTPHVSTFNILLKIEANQHNIEGLLKVFGDMRRAKVEPNEVSYCILATAHAVARLYTVCETHVEAIEKSATGKNWSTLDILVILYGYLGTRNDLERTWGIILELSHVRSKSYVLAIEAFGKIGDLCRAEELWSVMKSRNSLKSNEQFNSLIGVYCRHGLITKATALYKEMEKHGCKPNAITFRHLALGCLKTGLIKEAIKTLQLGMDMEARIKVKRSTPWLETTLSIIEIFADNGNVENAEKLFEELKKANYTSLLHIMQHIAGSDKSSESLHTDVCSLANIMGKRRAQYEELMNEDEENLQQSISRKERSLMKIAAEWEAEDEVSSAIAKPVLQFLLAYERQLKYKIMNFFRAFLNSPVGPKTTHFWGPMANWGFVIAGVLDSKKPPDTISGNMTAVLCVYSILCMRFAWMVRPRNHLLLACHASNESVQLYQLYRWLQHQRFLSQKENNVS</sequence>
<evidence type="ECO:0000256" key="6">
    <source>
        <dbReference type="ARBA" id="ARBA00022737"/>
    </source>
</evidence>
<evidence type="ECO:0000256" key="7">
    <source>
        <dbReference type="ARBA" id="ARBA00022792"/>
    </source>
</evidence>
<evidence type="ECO:0000256" key="10">
    <source>
        <dbReference type="ARBA" id="ARBA00023136"/>
    </source>
</evidence>
<comment type="similarity">
    <text evidence="3">Belongs to the PPR family. P subfamily.</text>
</comment>
<gene>
    <name evidence="13" type="ORF">K7X08_031744</name>
</gene>
<dbReference type="OrthoDB" id="185373at2759"/>
<keyword evidence="9 12" id="KW-0496">Mitochondrion</keyword>
<reference evidence="14" key="1">
    <citation type="journal article" date="2023" name="Proc. Natl. Acad. Sci. U.S.A.">
        <title>Genomic and structural basis for evolution of tropane alkaloid biosynthesis.</title>
        <authorList>
            <person name="Wanga Y.-J."/>
            <person name="Taina T."/>
            <person name="Yua J.-Y."/>
            <person name="Lia J."/>
            <person name="Xua B."/>
            <person name="Chenc J."/>
            <person name="D'Auriad J.C."/>
            <person name="Huanga J.-P."/>
            <person name="Huanga S.-X."/>
        </authorList>
    </citation>
    <scope>NUCLEOTIDE SEQUENCE [LARGE SCALE GENOMIC DNA]</scope>
    <source>
        <strain evidence="14">cv. KIB-2019</strain>
    </source>
</reference>
<keyword evidence="6" id="KW-0677">Repeat</keyword>
<evidence type="ECO:0000256" key="1">
    <source>
        <dbReference type="ARBA" id="ARBA00004448"/>
    </source>
</evidence>
<keyword evidence="7 12" id="KW-0999">Mitochondrion inner membrane</keyword>
<name>A0A9Q1MLP1_9SOLA</name>
<evidence type="ECO:0000313" key="13">
    <source>
        <dbReference type="EMBL" id="KAJ8563292.1"/>
    </source>
</evidence>
<dbReference type="AlphaFoldDB" id="A0A9Q1MLP1"/>
<dbReference type="Pfam" id="PF01535">
    <property type="entry name" value="PPR"/>
    <property type="match status" value="1"/>
</dbReference>
<keyword evidence="5" id="KW-0812">Transmembrane</keyword>
<dbReference type="Gene3D" id="1.25.40.10">
    <property type="entry name" value="Tetratricopeptide repeat domain"/>
    <property type="match status" value="2"/>
</dbReference>
<dbReference type="EMBL" id="JAJAGQ010000005">
    <property type="protein sequence ID" value="KAJ8563292.1"/>
    <property type="molecule type" value="Genomic_DNA"/>
</dbReference>
<proteinExistence type="inferred from homology"/>
<dbReference type="PROSITE" id="PS51375">
    <property type="entry name" value="PPR"/>
    <property type="match status" value="1"/>
</dbReference>
<dbReference type="PANTHER" id="PTHR45717">
    <property type="entry name" value="OS12G0527900 PROTEIN"/>
    <property type="match status" value="1"/>
</dbReference>
<dbReference type="GO" id="GO:0006850">
    <property type="term" value="P:pyruvate import into mitochondria"/>
    <property type="evidence" value="ECO:0007669"/>
    <property type="project" value="InterPro"/>
</dbReference>
<keyword evidence="10" id="KW-0472">Membrane</keyword>
<keyword evidence="8" id="KW-1133">Transmembrane helix</keyword>
<comment type="function">
    <text evidence="12">Mediates the uptake of pyruvate into mitochondria.</text>
</comment>
<evidence type="ECO:0000256" key="2">
    <source>
        <dbReference type="ARBA" id="ARBA00006416"/>
    </source>
</evidence>
<evidence type="ECO:0000256" key="4">
    <source>
        <dbReference type="ARBA" id="ARBA00022448"/>
    </source>
</evidence>
<dbReference type="InterPro" id="IPR002885">
    <property type="entry name" value="PPR_rpt"/>
</dbReference>
<dbReference type="InterPro" id="IPR005336">
    <property type="entry name" value="MPC"/>
</dbReference>
<comment type="caution">
    <text evidence="13">The sequence shown here is derived from an EMBL/GenBank/DDBJ whole genome shotgun (WGS) entry which is preliminary data.</text>
</comment>
<dbReference type="Pfam" id="PF03650">
    <property type="entry name" value="MPC"/>
    <property type="match status" value="1"/>
</dbReference>
<dbReference type="PANTHER" id="PTHR45717:SF11">
    <property type="entry name" value="PENTACOTRIPEPTIDE-REPEAT REGION OF PRORP DOMAIN-CONTAINING PROTEIN"/>
    <property type="match status" value="1"/>
</dbReference>